<dbReference type="PANTHER" id="PTHR11733">
    <property type="entry name" value="ZINC METALLOPROTEASE FAMILY M13 NEPRILYSIN-RELATED"/>
    <property type="match status" value="1"/>
</dbReference>
<dbReference type="InterPro" id="IPR024079">
    <property type="entry name" value="MetalloPept_cat_dom_sf"/>
</dbReference>
<dbReference type="KEGG" id="goe:108863998"/>
<evidence type="ECO:0000313" key="12">
    <source>
        <dbReference type="RefSeq" id="XP_018494339.1"/>
    </source>
</evidence>
<evidence type="ECO:0000256" key="7">
    <source>
        <dbReference type="ARBA" id="ARBA00023049"/>
    </source>
</evidence>
<dbReference type="Pfam" id="PF05649">
    <property type="entry name" value="Peptidase_M13_N"/>
    <property type="match status" value="1"/>
</dbReference>
<evidence type="ECO:0000313" key="11">
    <source>
        <dbReference type="Proteomes" id="UP000694867"/>
    </source>
</evidence>
<feature type="domain" description="Peptidase M13 C-terminal" evidence="9">
    <location>
        <begin position="503"/>
        <end position="696"/>
    </location>
</feature>
<name>A0AAJ7L353_9ACAR</name>
<evidence type="ECO:0000259" key="9">
    <source>
        <dbReference type="Pfam" id="PF01431"/>
    </source>
</evidence>
<evidence type="ECO:0000256" key="8">
    <source>
        <dbReference type="SAM" id="SignalP"/>
    </source>
</evidence>
<dbReference type="AlphaFoldDB" id="A0AAJ7L353"/>
<keyword evidence="5" id="KW-0378">Hydrolase</keyword>
<feature type="chain" id="PRO_5042545473" evidence="8">
    <location>
        <begin position="24"/>
        <end position="696"/>
    </location>
</feature>
<dbReference type="Pfam" id="PF01431">
    <property type="entry name" value="Peptidase_M13"/>
    <property type="match status" value="1"/>
</dbReference>
<dbReference type="GO" id="GO:0046872">
    <property type="term" value="F:metal ion binding"/>
    <property type="evidence" value="ECO:0007669"/>
    <property type="project" value="UniProtKB-KW"/>
</dbReference>
<gene>
    <name evidence="12" type="primary">LOC108863998</name>
</gene>
<keyword evidence="7" id="KW-0482">Metalloprotease</keyword>
<dbReference type="PROSITE" id="PS51885">
    <property type="entry name" value="NEPRILYSIN"/>
    <property type="match status" value="1"/>
</dbReference>
<dbReference type="Proteomes" id="UP000694867">
    <property type="component" value="Unplaced"/>
</dbReference>
<dbReference type="GO" id="GO:0016485">
    <property type="term" value="P:protein processing"/>
    <property type="evidence" value="ECO:0007669"/>
    <property type="project" value="TreeGrafter"/>
</dbReference>
<dbReference type="InterPro" id="IPR042089">
    <property type="entry name" value="Peptidase_M13_dom_2"/>
</dbReference>
<dbReference type="InterPro" id="IPR000718">
    <property type="entry name" value="Peptidase_M13"/>
</dbReference>
<comment type="similarity">
    <text evidence="2">Belongs to the peptidase M13 family.</text>
</comment>
<feature type="domain" description="Peptidase M13 N-terminal" evidence="10">
    <location>
        <begin position="49"/>
        <end position="343"/>
    </location>
</feature>
<dbReference type="SUPFAM" id="SSF55486">
    <property type="entry name" value="Metalloproteases ('zincins'), catalytic domain"/>
    <property type="match status" value="1"/>
</dbReference>
<dbReference type="GO" id="GO:0005886">
    <property type="term" value="C:plasma membrane"/>
    <property type="evidence" value="ECO:0007669"/>
    <property type="project" value="TreeGrafter"/>
</dbReference>
<dbReference type="PANTHER" id="PTHR11733:SF241">
    <property type="entry name" value="GH26575P-RELATED"/>
    <property type="match status" value="1"/>
</dbReference>
<evidence type="ECO:0000256" key="4">
    <source>
        <dbReference type="ARBA" id="ARBA00022723"/>
    </source>
</evidence>
<keyword evidence="8" id="KW-0732">Signal</keyword>
<evidence type="ECO:0000256" key="5">
    <source>
        <dbReference type="ARBA" id="ARBA00022801"/>
    </source>
</evidence>
<accession>A0AAJ7L353</accession>
<evidence type="ECO:0000256" key="1">
    <source>
        <dbReference type="ARBA" id="ARBA00001947"/>
    </source>
</evidence>
<keyword evidence="3" id="KW-0645">Protease</keyword>
<dbReference type="RefSeq" id="XP_018494339.1">
    <property type="nucleotide sequence ID" value="XM_018638823.1"/>
</dbReference>
<dbReference type="GO" id="GO:0004222">
    <property type="term" value="F:metalloendopeptidase activity"/>
    <property type="evidence" value="ECO:0007669"/>
    <property type="project" value="InterPro"/>
</dbReference>
<reference evidence="12" key="1">
    <citation type="submission" date="2025-08" db="UniProtKB">
        <authorList>
            <consortium name="RefSeq"/>
        </authorList>
    </citation>
    <scope>IDENTIFICATION</scope>
</reference>
<dbReference type="GeneID" id="108863998"/>
<evidence type="ECO:0000256" key="6">
    <source>
        <dbReference type="ARBA" id="ARBA00022833"/>
    </source>
</evidence>
<evidence type="ECO:0000256" key="3">
    <source>
        <dbReference type="ARBA" id="ARBA00022670"/>
    </source>
</evidence>
<dbReference type="InterPro" id="IPR008753">
    <property type="entry name" value="Peptidase_M13_N"/>
</dbReference>
<dbReference type="Gene3D" id="1.10.1380.10">
    <property type="entry name" value="Neutral endopeptidase , domain2"/>
    <property type="match status" value="1"/>
</dbReference>
<dbReference type="Gene3D" id="3.40.390.10">
    <property type="entry name" value="Collagenase (Catalytic Domain)"/>
    <property type="match status" value="1"/>
</dbReference>
<keyword evidence="11" id="KW-1185">Reference proteome</keyword>
<feature type="signal peptide" evidence="8">
    <location>
        <begin position="1"/>
        <end position="23"/>
    </location>
</feature>
<comment type="cofactor">
    <cofactor evidence="1">
        <name>Zn(2+)</name>
        <dbReference type="ChEBI" id="CHEBI:29105"/>
    </cofactor>
</comment>
<proteinExistence type="inferred from homology"/>
<evidence type="ECO:0000256" key="2">
    <source>
        <dbReference type="ARBA" id="ARBA00007357"/>
    </source>
</evidence>
<keyword evidence="4" id="KW-0479">Metal-binding</keyword>
<keyword evidence="6" id="KW-0862">Zinc</keyword>
<dbReference type="InterPro" id="IPR018497">
    <property type="entry name" value="Peptidase_M13_C"/>
</dbReference>
<organism evidence="11 12">
    <name type="scientific">Galendromus occidentalis</name>
    <name type="common">western predatory mite</name>
    <dbReference type="NCBI Taxonomy" id="34638"/>
    <lineage>
        <taxon>Eukaryota</taxon>
        <taxon>Metazoa</taxon>
        <taxon>Ecdysozoa</taxon>
        <taxon>Arthropoda</taxon>
        <taxon>Chelicerata</taxon>
        <taxon>Arachnida</taxon>
        <taxon>Acari</taxon>
        <taxon>Parasitiformes</taxon>
        <taxon>Mesostigmata</taxon>
        <taxon>Gamasina</taxon>
        <taxon>Phytoseioidea</taxon>
        <taxon>Phytoseiidae</taxon>
        <taxon>Typhlodrominae</taxon>
        <taxon>Galendromus</taxon>
    </lineage>
</organism>
<protein>
    <submittedName>
        <fullName evidence="12">Neprilysin-3-like</fullName>
    </submittedName>
</protein>
<evidence type="ECO:0000259" key="10">
    <source>
        <dbReference type="Pfam" id="PF05649"/>
    </source>
</evidence>
<sequence length="696" mass="80303">MGFSRTFSELVAPLIVCAVLSRSEEVCETESCQAIAEGYRLNGSESVEPCDDFFSYVCENWIKSHPWFEGTESLRNVRISTQQRLSEVIEVVLSKRLKNLQKRFPSLRESEVQALKFYTSCVRSQETPNMDMLLTTLRRFFHDVGLDFFDEDLSGTSPTAFSVLLALSIKYGISPIFKVIVDHESITLTRSSPPRADDHATFEHSDMETFWKIQLLEYFVKDDKYDIRIVNLLGSMFNALQIQLDSVSLMRIGRNYFAIKKAIKSLFNIRMLSYDRTLAEWETLSAVPWMNYLNSHMDSAARVQGKHRLKMDSAYFELIVTITTDPQLTTIFKDFIAVHLLISEFGELIGEISHRSFCSFMLSCWDLHKKVEHRCAEKQTIEEMKWTSVAIVSRALHTSYSTFTVRYLFSLLKCVLVEELTKRMDVDITVTRSVLPRILLLRDRVAFPRYLERYETTEYRVSMSQEDFLENIVAVKRARQMKALSVFGDSLHRNEPMLEHTHALYSTIYDDIYLPAYMMQYPYLVEGAPLWHSLAALGWVAAHEIGHAFDLYVLSSPRDSPPQNASDFQRKYAESQQCFAAQFAIPGKRSGFQVLGEAMADNLGYRLVVESFKYLRQKRKLPTLRLHRLTQTQLFYVTLAFVQCYATTAVNMDSLTGVHPPFYHRVNRGLSNIEEFASAFQCRSHHAMVAKPRCSI</sequence>